<keyword evidence="3" id="KW-1185">Reference proteome</keyword>
<dbReference type="VEuPathDB" id="CryptoDB:GY17_00003459"/>
<dbReference type="VEuPathDB" id="CryptoDB:CHUDEA2_970"/>
<evidence type="ECO:0000313" key="1">
    <source>
        <dbReference type="EMBL" id="CUV04453.1"/>
    </source>
</evidence>
<name>A0A0S4TBR4_CRYHO</name>
<dbReference type="Proteomes" id="UP000199752">
    <property type="component" value="Chromosome 2"/>
</dbReference>
<protein>
    <submittedName>
        <fullName evidence="1">Uncharacterized protein</fullName>
    </submittedName>
</protein>
<dbReference type="OrthoDB" id="338759at2759"/>
<dbReference type="EMBL" id="LN877948">
    <property type="protein sequence ID" value="CUV04453.1"/>
    <property type="molecule type" value="Genomic_DNA"/>
</dbReference>
<gene>
    <name evidence="1" type="ORF">CHUDEA2_970</name>
    <name evidence="2" type="ORF">GY17_00003459</name>
</gene>
<sequence>MDFYDELLKLNELASENTGNLTGILGNLLILDTRDENFHSLNNRFPGGFLLISQFKDIQQEEDMNPELQQTVVRSLRTRIFDHPDFDSIKLCICQDINSPMNRNCLLGLLKHYSQFLGINSNVEQCEDISKEVIIFNIKYKYIVLESNLIPLSFKAVRDLLYIMVIKQVKLNSRMVFYVEQEQLGVEIGPIQRGLVSYIILDPNEEDGSCEFNVYMVCNPTGLLTKLENRESSCDKIAINEIIPSKVTDSSSQPSDQSAYSAVSRFDIYSETNNSDYYENSNKENYPLLNDETILYNKLNRLKCINTFSGTCFSLFVRWNLGIDDVLYPNIPKLNPSSIDEGLIFLKIDINQIKDPSLVSIIEGINFLELLINSSSDFKDTTLQNHYSSNPSTDFEKKELQIISFKFIRSLSKIWGYSIMEHFDSKQEDNEANTYVVDDKFELKGSSSSRIDADYTDLLWSFLVSIRDENLIFKIVLLLLDELEKSSTQQLYENRFIPQVRNDNTTIFSQLIRIAIEIYKETQYLGRRYENSPENENSDLKEKYSLWESIKKKYFGEIKAFKFILMEIGFESIIADMKMHVRKSEPLIDDTSFDWHLNGLYSKSKKFLEEFNLIELHQNNRELLGRLKKLIPVCYISNILKTYNCSWDISKKLIRSTIKYYSDQNIQEAQPTIFLTPIFNKTMITQIVSSNQPNQIEISSHGTKGGCEREILSLNRVNSIELPKLNSELSESIIKFNRLPICIWRTISDFEESSHLQNHYTIQLEKSLV</sequence>
<organism evidence="1">
    <name type="scientific">Cryptosporidium hominis</name>
    <dbReference type="NCBI Taxonomy" id="237895"/>
    <lineage>
        <taxon>Eukaryota</taxon>
        <taxon>Sar</taxon>
        <taxon>Alveolata</taxon>
        <taxon>Apicomplexa</taxon>
        <taxon>Conoidasida</taxon>
        <taxon>Coccidia</taxon>
        <taxon>Eucoccidiorida</taxon>
        <taxon>Eimeriorina</taxon>
        <taxon>Cryptosporidiidae</taxon>
        <taxon>Cryptosporidium</taxon>
    </lineage>
</organism>
<evidence type="ECO:0000313" key="3">
    <source>
        <dbReference type="Proteomes" id="UP001429100"/>
    </source>
</evidence>
<dbReference type="AlphaFoldDB" id="A0A0S4TBR4"/>
<dbReference type="Proteomes" id="UP001429100">
    <property type="component" value="Unassembled WGS sequence"/>
</dbReference>
<evidence type="ECO:0000313" key="2">
    <source>
        <dbReference type="EMBL" id="PPS96634.1"/>
    </source>
</evidence>
<dbReference type="EMBL" id="JTAI01000037">
    <property type="protein sequence ID" value="PPS96634.1"/>
    <property type="molecule type" value="Genomic_DNA"/>
</dbReference>
<reference evidence="2 3" key="3">
    <citation type="submission" date="2017-10" db="EMBL/GenBank/DDBJ databases">
        <title>Consistent, comparative and evidence-based genome annotation and re-annotation for the closely-related species, Cryptosporidium parvum, C. hominis and C. tyzzeri.</title>
        <authorList>
            <person name="Baptista R.P."/>
            <person name="Li Y."/>
            <person name="Sateriale A."/>
            <person name="Striepen B."/>
            <person name="Kissinger J.C."/>
        </authorList>
    </citation>
    <scope>NUCLEOTIDE SEQUENCE [LARGE SCALE GENOMIC DNA]</scope>
    <source>
        <strain evidence="2">30976</strain>
    </source>
</reference>
<reference evidence="1" key="2">
    <citation type="submission" date="2015-08" db="EMBL/GenBank/DDBJ databases">
        <authorList>
            <person name="Babu N.S."/>
            <person name="Beckwith C.J."/>
            <person name="Beseler K.G."/>
            <person name="Brison A."/>
            <person name="Carone J.V."/>
            <person name="Caskin T.P."/>
            <person name="Diamond M."/>
            <person name="Durham M.E."/>
            <person name="Foxe J.M."/>
            <person name="Go M."/>
            <person name="Henderson B.A."/>
            <person name="Jones I.B."/>
            <person name="McGettigan J.A."/>
            <person name="Micheletti S.J."/>
            <person name="Nasrallah M.E."/>
            <person name="Ortiz D."/>
            <person name="Piller C.R."/>
            <person name="Privatt S.R."/>
            <person name="Schneider S.L."/>
            <person name="Sharp S."/>
            <person name="Smith T.C."/>
            <person name="Stanton J.D."/>
            <person name="Ullery H.E."/>
            <person name="Wilson R.J."/>
            <person name="Serrano M.G."/>
            <person name="Buck G."/>
            <person name="Lee V."/>
            <person name="Wang Y."/>
            <person name="Carvalho R."/>
            <person name="Voegtly L."/>
            <person name="Shi R."/>
            <person name="Duckworth R."/>
            <person name="Johnson A."/>
            <person name="Loviza R."/>
            <person name="Walstead R."/>
            <person name="Shah Z."/>
            <person name="Kiflezghi M."/>
            <person name="Wade K."/>
            <person name="Ball S.L."/>
            <person name="Bradley K.W."/>
            <person name="Asai D.J."/>
            <person name="Bowman C.A."/>
            <person name="Russell D.A."/>
            <person name="Pope W.H."/>
            <person name="Jacobs-Sera D."/>
            <person name="Hendrix R.W."/>
            <person name="Hatfull G.F."/>
        </authorList>
    </citation>
    <scope>NUCLEOTIDE SEQUENCE [LARGE SCALE GENOMIC DNA]</scope>
</reference>
<dbReference type="VEuPathDB" id="CryptoDB:Chro.20108"/>
<accession>A0A0S4TBR4</accession>
<dbReference type="VEuPathDB" id="CryptoDB:ChTU502y2012_420g0195"/>
<reference evidence="2 3" key="1">
    <citation type="submission" date="2014-11" db="EMBL/GenBank/DDBJ databases">
        <title>Comparative genomic analysis of Cryptosporidium hominis reveals occurrence of genetic recombination in virulent subtypes.</title>
        <authorList>
            <person name="Guo Y."/>
            <person name="Tang K."/>
            <person name="Frace M."/>
            <person name="Li N."/>
            <person name="Roellig D.M."/>
            <person name="Sammons S."/>
            <person name="Knipe K."/>
            <person name="Rowe L."/>
            <person name="Feng Y."/>
            <person name="Xiao L."/>
        </authorList>
    </citation>
    <scope>NUCLEOTIDE SEQUENCE [LARGE SCALE GENOMIC DNA]</scope>
    <source>
        <strain evidence="2">30976</strain>
    </source>
</reference>
<proteinExistence type="predicted"/>